<reference evidence="1 2" key="1">
    <citation type="submission" date="2008-07" db="EMBL/GenBank/DDBJ databases">
        <authorList>
            <person name="El-Sayed N."/>
            <person name="Caler E."/>
            <person name="Inman J."/>
            <person name="Amedeo P."/>
            <person name="Hass B."/>
            <person name="Wortman J."/>
        </authorList>
    </citation>
    <scope>NUCLEOTIDE SEQUENCE [LARGE SCALE GENOMIC DNA]</scope>
    <source>
        <strain evidence="2">ATCC 50983 / TXsc</strain>
    </source>
</reference>
<dbReference type="OrthoDB" id="1700726at2759"/>
<evidence type="ECO:0000313" key="1">
    <source>
        <dbReference type="EMBL" id="EER02640.1"/>
    </source>
</evidence>
<sequence length="96" mass="11007">VLDSLRKCWKVGKLSPLEQLCAIVLLNDPWTPENKCLTATNKLSRHGIIAKHEELLENLKAFGRDANVDSYDVYVVLEGQVVKPYIRMMEIFFDQS</sequence>
<name>C5LKV3_PERM5</name>
<dbReference type="InParanoid" id="C5LKV3"/>
<dbReference type="AlphaFoldDB" id="C5LKV3"/>
<accession>C5LKV3</accession>
<protein>
    <submittedName>
        <fullName evidence="1">Uncharacterized protein</fullName>
    </submittedName>
</protein>
<keyword evidence="2" id="KW-1185">Reference proteome</keyword>
<dbReference type="RefSeq" id="XP_002769922.1">
    <property type="nucleotide sequence ID" value="XM_002769876.1"/>
</dbReference>
<gene>
    <name evidence="1" type="ORF">Pmar_PMAR007998</name>
</gene>
<organism evidence="2">
    <name type="scientific">Perkinsus marinus (strain ATCC 50983 / TXsc)</name>
    <dbReference type="NCBI Taxonomy" id="423536"/>
    <lineage>
        <taxon>Eukaryota</taxon>
        <taxon>Sar</taxon>
        <taxon>Alveolata</taxon>
        <taxon>Perkinsozoa</taxon>
        <taxon>Perkinsea</taxon>
        <taxon>Perkinsida</taxon>
        <taxon>Perkinsidae</taxon>
        <taxon>Perkinsus</taxon>
    </lineage>
</organism>
<dbReference type="Proteomes" id="UP000007800">
    <property type="component" value="Unassembled WGS sequence"/>
</dbReference>
<evidence type="ECO:0000313" key="2">
    <source>
        <dbReference type="Proteomes" id="UP000007800"/>
    </source>
</evidence>
<dbReference type="EMBL" id="GG682957">
    <property type="protein sequence ID" value="EER02640.1"/>
    <property type="molecule type" value="Genomic_DNA"/>
</dbReference>
<proteinExistence type="predicted"/>
<dbReference type="GeneID" id="9047982"/>
<feature type="non-terminal residue" evidence="1">
    <location>
        <position position="1"/>
    </location>
</feature>